<keyword evidence="8" id="KW-1185">Reference proteome</keyword>
<protein>
    <recommendedName>
        <fullName evidence="6">Kinesin motor domain-containing protein</fullName>
    </recommendedName>
</protein>
<keyword evidence="3" id="KW-0067">ATP-binding</keyword>
<dbReference type="GO" id="GO:0015630">
    <property type="term" value="C:microtubule cytoskeleton"/>
    <property type="evidence" value="ECO:0007669"/>
    <property type="project" value="UniProtKB-ARBA"/>
</dbReference>
<dbReference type="AlphaFoldDB" id="A0AAN8X032"/>
<evidence type="ECO:0000256" key="3">
    <source>
        <dbReference type="ARBA" id="ARBA00022840"/>
    </source>
</evidence>
<evidence type="ECO:0000313" key="8">
    <source>
        <dbReference type="Proteomes" id="UP001381693"/>
    </source>
</evidence>
<dbReference type="GO" id="GO:0003777">
    <property type="term" value="F:microtubule motor activity"/>
    <property type="evidence" value="ECO:0007669"/>
    <property type="project" value="InterPro"/>
</dbReference>
<comment type="caution">
    <text evidence="7">The sequence shown here is derived from an EMBL/GenBank/DDBJ whole genome shotgun (WGS) entry which is preliminary data.</text>
</comment>
<dbReference type="InterPro" id="IPR027640">
    <property type="entry name" value="Kinesin-like_fam"/>
</dbReference>
<organism evidence="7 8">
    <name type="scientific">Halocaridina rubra</name>
    <name type="common">Hawaiian red shrimp</name>
    <dbReference type="NCBI Taxonomy" id="373956"/>
    <lineage>
        <taxon>Eukaryota</taxon>
        <taxon>Metazoa</taxon>
        <taxon>Ecdysozoa</taxon>
        <taxon>Arthropoda</taxon>
        <taxon>Crustacea</taxon>
        <taxon>Multicrustacea</taxon>
        <taxon>Malacostraca</taxon>
        <taxon>Eumalacostraca</taxon>
        <taxon>Eucarida</taxon>
        <taxon>Decapoda</taxon>
        <taxon>Pleocyemata</taxon>
        <taxon>Caridea</taxon>
        <taxon>Atyoidea</taxon>
        <taxon>Atyidae</taxon>
        <taxon>Halocaridina</taxon>
    </lineage>
</organism>
<evidence type="ECO:0000256" key="2">
    <source>
        <dbReference type="ARBA" id="ARBA00022741"/>
    </source>
</evidence>
<dbReference type="EMBL" id="JAXCGZ010015393">
    <property type="protein sequence ID" value="KAK7070394.1"/>
    <property type="molecule type" value="Genomic_DNA"/>
</dbReference>
<dbReference type="PANTHER" id="PTHR21608:SF7">
    <property type="entry name" value="KINESIN-LIKE PROTEIN CG14535"/>
    <property type="match status" value="1"/>
</dbReference>
<dbReference type="InterPro" id="IPR027417">
    <property type="entry name" value="P-loop_NTPase"/>
</dbReference>
<evidence type="ECO:0000256" key="4">
    <source>
        <dbReference type="ARBA" id="ARBA00023212"/>
    </source>
</evidence>
<comment type="subcellular location">
    <subcellularLocation>
        <location evidence="1">Cytoplasm</location>
        <location evidence="1">Cytoskeleton</location>
    </subcellularLocation>
</comment>
<dbReference type="GO" id="GO:0008017">
    <property type="term" value="F:microtubule binding"/>
    <property type="evidence" value="ECO:0007669"/>
    <property type="project" value="InterPro"/>
</dbReference>
<comment type="caution">
    <text evidence="5">Lacks conserved residue(s) required for the propagation of feature annotation.</text>
</comment>
<dbReference type="PROSITE" id="PS50067">
    <property type="entry name" value="KINESIN_MOTOR_2"/>
    <property type="match status" value="1"/>
</dbReference>
<dbReference type="Gene3D" id="3.40.850.10">
    <property type="entry name" value="Kinesin motor domain"/>
    <property type="match status" value="1"/>
</dbReference>
<keyword evidence="2" id="KW-0547">Nucleotide-binding</keyword>
<reference evidence="7 8" key="1">
    <citation type="submission" date="2023-11" db="EMBL/GenBank/DDBJ databases">
        <title>Halocaridina rubra genome assembly.</title>
        <authorList>
            <person name="Smith C."/>
        </authorList>
    </citation>
    <scope>NUCLEOTIDE SEQUENCE [LARGE SCALE GENOMIC DNA]</scope>
    <source>
        <strain evidence="7">EP-1</strain>
        <tissue evidence="7">Whole</tissue>
    </source>
</reference>
<accession>A0AAN8X032</accession>
<feature type="domain" description="Kinesin motor" evidence="6">
    <location>
        <begin position="1"/>
        <end position="64"/>
    </location>
</feature>
<evidence type="ECO:0000256" key="5">
    <source>
        <dbReference type="PROSITE-ProRule" id="PRU00283"/>
    </source>
</evidence>
<evidence type="ECO:0000313" key="7">
    <source>
        <dbReference type="EMBL" id="KAK7070394.1"/>
    </source>
</evidence>
<feature type="non-terminal residue" evidence="7">
    <location>
        <position position="1"/>
    </location>
</feature>
<dbReference type="InterPro" id="IPR036961">
    <property type="entry name" value="Kinesin_motor_dom_sf"/>
</dbReference>
<dbReference type="GO" id="GO:0005524">
    <property type="term" value="F:ATP binding"/>
    <property type="evidence" value="ECO:0007669"/>
    <property type="project" value="UniProtKB-KW"/>
</dbReference>
<keyword evidence="4" id="KW-0206">Cytoskeleton</keyword>
<proteinExistence type="inferred from homology"/>
<dbReference type="Proteomes" id="UP001381693">
    <property type="component" value="Unassembled WGS sequence"/>
</dbReference>
<dbReference type="SUPFAM" id="SSF52540">
    <property type="entry name" value="P-loop containing nucleoside triphosphate hydrolases"/>
    <property type="match status" value="1"/>
</dbReference>
<feature type="non-terminal residue" evidence="7">
    <location>
        <position position="64"/>
    </location>
</feature>
<keyword evidence="4" id="KW-0963">Cytoplasm</keyword>
<evidence type="ECO:0000256" key="1">
    <source>
        <dbReference type="ARBA" id="ARBA00004245"/>
    </source>
</evidence>
<dbReference type="InterPro" id="IPR001752">
    <property type="entry name" value="Kinesin_motor_dom"/>
</dbReference>
<comment type="similarity">
    <text evidence="5">Belongs to the TRAFAC class myosin-kinesin ATPase superfamily. Kinesin family.</text>
</comment>
<sequence length="64" mass="6846">QGYTMLGGGESSHTLGVIPSGVWWLYKALEDHKTNTGARFSVRISALQIAPGDVVTDLLAPYAQ</sequence>
<evidence type="ECO:0000259" key="6">
    <source>
        <dbReference type="PROSITE" id="PS50067"/>
    </source>
</evidence>
<name>A0AAN8X032_HALRR</name>
<dbReference type="GO" id="GO:0007018">
    <property type="term" value="P:microtubule-based movement"/>
    <property type="evidence" value="ECO:0007669"/>
    <property type="project" value="InterPro"/>
</dbReference>
<gene>
    <name evidence="7" type="ORF">SK128_027602</name>
</gene>
<dbReference type="PANTHER" id="PTHR21608">
    <property type="entry name" value="KINESIN-LIKE PROTEIN CG14535"/>
    <property type="match status" value="1"/>
</dbReference>